<evidence type="ECO:0000256" key="5">
    <source>
        <dbReference type="ARBA" id="ARBA00022777"/>
    </source>
</evidence>
<dbReference type="PROSITE" id="PS00107">
    <property type="entry name" value="PROTEIN_KINASE_ATP"/>
    <property type="match status" value="1"/>
</dbReference>
<dbReference type="EC" id="2.7.11.1" evidence="1"/>
<dbReference type="Gene3D" id="1.10.510.10">
    <property type="entry name" value="Transferase(Phosphotransferase) domain 1"/>
    <property type="match status" value="1"/>
</dbReference>
<dbReference type="InterPro" id="IPR011009">
    <property type="entry name" value="Kinase-like_dom_sf"/>
</dbReference>
<feature type="domain" description="Protein kinase" evidence="8">
    <location>
        <begin position="10"/>
        <end position="251"/>
    </location>
</feature>
<dbReference type="Pfam" id="PF00069">
    <property type="entry name" value="Pkinase"/>
    <property type="match status" value="1"/>
</dbReference>
<protein>
    <recommendedName>
        <fullName evidence="1">non-specific serine/threonine protein kinase</fullName>
        <ecNumber evidence="1">2.7.11.1</ecNumber>
    </recommendedName>
</protein>
<gene>
    <name evidence="9" type="ORF">LN463_02680</name>
</gene>
<evidence type="ECO:0000256" key="7">
    <source>
        <dbReference type="PROSITE-ProRule" id="PRU10141"/>
    </source>
</evidence>
<evidence type="ECO:0000256" key="4">
    <source>
        <dbReference type="ARBA" id="ARBA00022741"/>
    </source>
</evidence>
<keyword evidence="2 9" id="KW-0723">Serine/threonine-protein kinase</keyword>
<evidence type="ECO:0000256" key="3">
    <source>
        <dbReference type="ARBA" id="ARBA00022679"/>
    </source>
</evidence>
<evidence type="ECO:0000256" key="2">
    <source>
        <dbReference type="ARBA" id="ARBA00022527"/>
    </source>
</evidence>
<keyword evidence="10" id="KW-1185">Reference proteome</keyword>
<dbReference type="SUPFAM" id="SSF56112">
    <property type="entry name" value="Protein kinase-like (PK-like)"/>
    <property type="match status" value="1"/>
</dbReference>
<dbReference type="InterPro" id="IPR017441">
    <property type="entry name" value="Protein_kinase_ATP_BS"/>
</dbReference>
<dbReference type="Gene3D" id="3.30.200.20">
    <property type="entry name" value="Phosphorylase Kinase, domain 1"/>
    <property type="match status" value="1"/>
</dbReference>
<dbReference type="SMART" id="SM00220">
    <property type="entry name" value="S_TKc"/>
    <property type="match status" value="1"/>
</dbReference>
<keyword evidence="3" id="KW-0808">Transferase</keyword>
<feature type="binding site" evidence="7">
    <location>
        <position position="43"/>
    </location>
    <ligand>
        <name>ATP</name>
        <dbReference type="ChEBI" id="CHEBI:30616"/>
    </ligand>
</feature>
<dbReference type="InterPro" id="IPR000719">
    <property type="entry name" value="Prot_kinase_dom"/>
</dbReference>
<evidence type="ECO:0000256" key="6">
    <source>
        <dbReference type="ARBA" id="ARBA00022840"/>
    </source>
</evidence>
<keyword evidence="5 9" id="KW-0418">Kinase</keyword>
<comment type="caution">
    <text evidence="9">The sequence shown here is derived from an EMBL/GenBank/DDBJ whole genome shotgun (WGS) entry which is preliminary data.</text>
</comment>
<evidence type="ECO:0000313" key="10">
    <source>
        <dbReference type="Proteomes" id="UP001430605"/>
    </source>
</evidence>
<dbReference type="EMBL" id="JAJIUS010000017">
    <property type="protein sequence ID" value="MCC8633922.1"/>
    <property type="molecule type" value="Genomic_DNA"/>
</dbReference>
<dbReference type="RefSeq" id="WP_011345819.1">
    <property type="nucleotide sequence ID" value="NZ_JAJITJ010000113.1"/>
</dbReference>
<dbReference type="InterPro" id="IPR050339">
    <property type="entry name" value="CC_SR_Kinase"/>
</dbReference>
<evidence type="ECO:0000256" key="1">
    <source>
        <dbReference type="ARBA" id="ARBA00012513"/>
    </source>
</evidence>
<dbReference type="GO" id="GO:0004674">
    <property type="term" value="F:protein serine/threonine kinase activity"/>
    <property type="evidence" value="ECO:0007669"/>
    <property type="project" value="UniProtKB-KW"/>
</dbReference>
<proteinExistence type="predicted"/>
<dbReference type="PROSITE" id="PS50011">
    <property type="entry name" value="PROTEIN_KINASE_DOM"/>
    <property type="match status" value="1"/>
</dbReference>
<evidence type="ECO:0000259" key="8">
    <source>
        <dbReference type="PROSITE" id="PS50011"/>
    </source>
</evidence>
<dbReference type="PANTHER" id="PTHR11042">
    <property type="entry name" value="EUKARYOTIC TRANSLATION INITIATION FACTOR 2-ALPHA KINASE EIF2-ALPHA KINASE -RELATED"/>
    <property type="match status" value="1"/>
</dbReference>
<dbReference type="Proteomes" id="UP001430605">
    <property type="component" value="Unassembled WGS sequence"/>
</dbReference>
<organism evidence="9 10">
    <name type="scientific">Xanthomonas euvesicatoria pv. euvesicatoria</name>
    <dbReference type="NCBI Taxonomy" id="2753541"/>
    <lineage>
        <taxon>Bacteria</taxon>
        <taxon>Pseudomonadati</taxon>
        <taxon>Pseudomonadota</taxon>
        <taxon>Gammaproteobacteria</taxon>
        <taxon>Lysobacterales</taxon>
        <taxon>Lysobacteraceae</taxon>
        <taxon>Xanthomonas</taxon>
    </lineage>
</organism>
<dbReference type="PANTHER" id="PTHR11042:SF160">
    <property type="entry name" value="EUKARYOTIC TRANSLATION INITIATION FACTOR 2-ALPHA KINASE 1"/>
    <property type="match status" value="1"/>
</dbReference>
<keyword evidence="4 7" id="KW-0547">Nucleotide-binding</keyword>
<keyword evidence="6 7" id="KW-0067">ATP-binding</keyword>
<accession>A0ABS8LHU6</accession>
<sequence length="251" mass="28670">MSIDHSNYRIVPTRVIGKGGFGIVQAVDLFNNANHKCGEYAIKTFSPPDQDHDEELLSRFSREVRYQASCAHENIAQIYMYNDKIQEPWFLMDLATCDLQYEISNNSLSDSEKIRIMKMTLQGIHYMHSRNLLHRDIKPRNILKFDSPLGPVYKISDFGLAKNTDPAGESNLLTKIVLGWGTEKYMAPETQSAWDFSVKSDIFSMGVVFEDLNPSETPALRKIIDKCTHRRPNLRYDSAQAIYEDLVAIAV</sequence>
<dbReference type="CDD" id="cd14014">
    <property type="entry name" value="STKc_PknB_like"/>
    <property type="match status" value="1"/>
</dbReference>
<name>A0ABS8LHU6_XANEU</name>
<reference evidence="9" key="1">
    <citation type="submission" date="2021-11" db="EMBL/GenBank/DDBJ databases">
        <title>Genome resources and taxonomic validation of 89 Xanthomonas strains.</title>
        <authorList>
            <person name="Tambong J.T."/>
        </authorList>
    </citation>
    <scope>NUCLEOTIDE SEQUENCE</scope>
    <source>
        <strain evidence="9">Xv 72</strain>
    </source>
</reference>
<evidence type="ECO:0000313" key="9">
    <source>
        <dbReference type="EMBL" id="MCC8633922.1"/>
    </source>
</evidence>